<protein>
    <submittedName>
        <fullName evidence="2">DUF262 domain-containing protein</fullName>
    </submittedName>
</protein>
<dbReference type="RefSeq" id="WP_174894529.1">
    <property type="nucleotide sequence ID" value="NZ_CP054803.1"/>
</dbReference>
<accession>A0A6N1MN11</accession>
<feature type="domain" description="GmrSD restriction endonucleases N-terminal" evidence="1">
    <location>
        <begin position="14"/>
        <end position="86"/>
    </location>
</feature>
<dbReference type="EMBL" id="CP054803">
    <property type="protein sequence ID" value="QKU22054.1"/>
    <property type="molecule type" value="Genomic_DNA"/>
</dbReference>
<gene>
    <name evidence="2" type="ORF">FOB19_12005</name>
</gene>
<dbReference type="AlphaFoldDB" id="A0A6N1MN11"/>
<proteinExistence type="predicted"/>
<organism evidence="2 3">
    <name type="scientific">Acinetobacter lwoffii</name>
    <dbReference type="NCBI Taxonomy" id="28090"/>
    <lineage>
        <taxon>Bacteria</taxon>
        <taxon>Pseudomonadati</taxon>
        <taxon>Pseudomonadota</taxon>
        <taxon>Gammaproteobacteria</taxon>
        <taxon>Moraxellales</taxon>
        <taxon>Moraxellaceae</taxon>
        <taxon>Acinetobacter</taxon>
    </lineage>
</organism>
<evidence type="ECO:0000313" key="3">
    <source>
        <dbReference type="Proteomes" id="UP000509126"/>
    </source>
</evidence>
<dbReference type="InterPro" id="IPR004919">
    <property type="entry name" value="GmrSD_N"/>
</dbReference>
<reference evidence="2 3" key="1">
    <citation type="submission" date="2019-11" db="EMBL/GenBank/DDBJ databases">
        <title>FDA dAtabase for Regulatory Grade micrObial Sequences (FDA-ARGOS): Supporting development and validation of Infectious Disease Dx tests.</title>
        <authorList>
            <person name="Patel R."/>
            <person name="Rucinski S."/>
            <person name="Tallon L."/>
            <person name="Sadzewicz L."/>
            <person name="Vavikolanu K."/>
            <person name="Mehta A."/>
            <person name="Aluvathingal J."/>
            <person name="Nadendla S."/>
            <person name="Nandy P."/>
            <person name="Geyer C."/>
            <person name="Yan Y."/>
            <person name="Sichtig H."/>
        </authorList>
    </citation>
    <scope>NUCLEOTIDE SEQUENCE [LARGE SCALE GENOMIC DNA]</scope>
    <source>
        <strain evidence="2 3">FDAARGOS_557</strain>
    </source>
</reference>
<name>A0A6N1MN11_ACILW</name>
<dbReference type="Pfam" id="PF03235">
    <property type="entry name" value="GmrSD_N"/>
    <property type="match status" value="1"/>
</dbReference>
<dbReference type="Proteomes" id="UP000509126">
    <property type="component" value="Chromosome"/>
</dbReference>
<evidence type="ECO:0000313" key="2">
    <source>
        <dbReference type="EMBL" id="QKU22054.1"/>
    </source>
</evidence>
<evidence type="ECO:0000259" key="1">
    <source>
        <dbReference type="Pfam" id="PF03235"/>
    </source>
</evidence>
<sequence>MLNKQTAEKISFWNLLQSNKIEIPIIQRDYAQGRLEQEKIRERFLNALYISLSEEKSIELDFVYGSQVDDTLQLLDGQQRLTTLFL</sequence>